<dbReference type="PANTHER" id="PTHR35174:SF3">
    <property type="entry name" value="BLL7171 PROTEIN"/>
    <property type="match status" value="1"/>
</dbReference>
<dbReference type="Proteomes" id="UP001310022">
    <property type="component" value="Unassembled WGS sequence"/>
</dbReference>
<organism evidence="3 4">
    <name type="scientific">Persicobacter diffluens</name>
    <dbReference type="NCBI Taxonomy" id="981"/>
    <lineage>
        <taxon>Bacteria</taxon>
        <taxon>Pseudomonadati</taxon>
        <taxon>Bacteroidota</taxon>
        <taxon>Cytophagia</taxon>
        <taxon>Cytophagales</taxon>
        <taxon>Persicobacteraceae</taxon>
        <taxon>Persicobacter</taxon>
    </lineage>
</organism>
<dbReference type="EMBL" id="BQKE01000001">
    <property type="protein sequence ID" value="GJM60234.1"/>
    <property type="molecule type" value="Genomic_DNA"/>
</dbReference>
<dbReference type="Gene3D" id="3.30.70.1060">
    <property type="entry name" value="Dimeric alpha+beta barrel"/>
    <property type="match status" value="1"/>
</dbReference>
<accession>A0AAN5AIU4</accession>
<evidence type="ECO:0000313" key="3">
    <source>
        <dbReference type="EMBL" id="GJM60234.1"/>
    </source>
</evidence>
<proteinExistence type="inferred from homology"/>
<evidence type="ECO:0000313" key="4">
    <source>
        <dbReference type="Proteomes" id="UP001310022"/>
    </source>
</evidence>
<sequence>MKDYMILIFPEGSPEKHQPEQGGNDNISDIGRYLEKLSLQGHLKEAQPFDPGAVTIRGSQGDFEVTSIPPNEVDSAGYYIITAENMQEAVNIAKNDPRFNQGKWRMEIRSVMQIEGIDDEAAIIDNSLE</sequence>
<dbReference type="Pfam" id="PF03795">
    <property type="entry name" value="YCII"/>
    <property type="match status" value="1"/>
</dbReference>
<dbReference type="InterPro" id="IPR011008">
    <property type="entry name" value="Dimeric_a/b-barrel"/>
</dbReference>
<name>A0AAN5AIU4_9BACT</name>
<comment type="similarity">
    <text evidence="1">Belongs to the YciI family.</text>
</comment>
<feature type="domain" description="YCII-related" evidence="2">
    <location>
        <begin position="21"/>
        <end position="104"/>
    </location>
</feature>
<keyword evidence="4" id="KW-1185">Reference proteome</keyword>
<comment type="caution">
    <text evidence="3">The sequence shown here is derived from an EMBL/GenBank/DDBJ whole genome shotgun (WGS) entry which is preliminary data.</text>
</comment>
<dbReference type="InterPro" id="IPR005545">
    <property type="entry name" value="YCII"/>
</dbReference>
<gene>
    <name evidence="3" type="ORF">PEDI_07860</name>
</gene>
<dbReference type="RefSeq" id="WP_338236053.1">
    <property type="nucleotide sequence ID" value="NZ_BQKE01000001.1"/>
</dbReference>
<evidence type="ECO:0000259" key="2">
    <source>
        <dbReference type="Pfam" id="PF03795"/>
    </source>
</evidence>
<dbReference type="AlphaFoldDB" id="A0AAN5AIU4"/>
<dbReference type="SUPFAM" id="SSF54909">
    <property type="entry name" value="Dimeric alpha+beta barrel"/>
    <property type="match status" value="1"/>
</dbReference>
<evidence type="ECO:0000256" key="1">
    <source>
        <dbReference type="ARBA" id="ARBA00007689"/>
    </source>
</evidence>
<reference evidence="3 4" key="1">
    <citation type="submission" date="2021-12" db="EMBL/GenBank/DDBJ databases">
        <title>Genome sequencing of bacteria with rrn-lacking chromosome and rrn-plasmid.</title>
        <authorList>
            <person name="Anda M."/>
            <person name="Iwasaki W."/>
        </authorList>
    </citation>
    <scope>NUCLEOTIDE SEQUENCE [LARGE SCALE GENOMIC DNA]</scope>
    <source>
        <strain evidence="3 4">NBRC 15940</strain>
    </source>
</reference>
<protein>
    <recommendedName>
        <fullName evidence="2">YCII-related domain-containing protein</fullName>
    </recommendedName>
</protein>
<dbReference type="PANTHER" id="PTHR35174">
    <property type="entry name" value="BLL7171 PROTEIN-RELATED"/>
    <property type="match status" value="1"/>
</dbReference>